<evidence type="ECO:0000256" key="1">
    <source>
        <dbReference type="ARBA" id="ARBA00004141"/>
    </source>
</evidence>
<dbReference type="PANTHER" id="PTHR43840">
    <property type="entry name" value="MITOCHONDRIAL METAL TRANSPORTER 1-RELATED"/>
    <property type="match status" value="1"/>
</dbReference>
<keyword evidence="5 7" id="KW-1133">Transmembrane helix</keyword>
<dbReference type="Pfam" id="PF16916">
    <property type="entry name" value="ZT_dimer"/>
    <property type="match status" value="1"/>
</dbReference>
<dbReference type="InterPro" id="IPR036837">
    <property type="entry name" value="Cation_efflux_CTD_sf"/>
</dbReference>
<evidence type="ECO:0000313" key="11">
    <source>
        <dbReference type="Proteomes" id="UP000078292"/>
    </source>
</evidence>
<feature type="transmembrane region" description="Helical" evidence="7">
    <location>
        <begin position="81"/>
        <end position="103"/>
    </location>
</feature>
<feature type="transmembrane region" description="Helical" evidence="7">
    <location>
        <begin position="159"/>
        <end position="177"/>
    </location>
</feature>
<feature type="transmembrane region" description="Helical" evidence="7">
    <location>
        <begin position="115"/>
        <end position="139"/>
    </location>
</feature>
<comment type="similarity">
    <text evidence="2">Belongs to the cation diffusion facilitator (CDF) transporter (TC 2.A.4) family.</text>
</comment>
<dbReference type="NCBIfam" id="TIGR01297">
    <property type="entry name" value="CDF"/>
    <property type="match status" value="1"/>
</dbReference>
<dbReference type="PANTHER" id="PTHR43840:SF15">
    <property type="entry name" value="MITOCHONDRIAL METAL TRANSPORTER 1-RELATED"/>
    <property type="match status" value="1"/>
</dbReference>
<dbReference type="AlphaFoldDB" id="A0A1B7LYL9"/>
<evidence type="ECO:0000256" key="7">
    <source>
        <dbReference type="SAM" id="Phobius"/>
    </source>
</evidence>
<dbReference type="GO" id="GO:0015341">
    <property type="term" value="F:zinc efflux antiporter activity"/>
    <property type="evidence" value="ECO:0007669"/>
    <property type="project" value="TreeGrafter"/>
</dbReference>
<keyword evidence="11" id="KW-1185">Reference proteome</keyword>
<sequence length="301" mass="32599">MLCMNTPTDLRRYAWLSIAAALVTIGLKTAAWYVTGSVGLLSDAAESVVNLVAAVMALAALTVAAKPADKNHHFGHTKAEYFSAAVEGLMIFVAAAFILVSSIERFFNPQELDNVGIGLGISLVAAAVNGTVAVVLLQVGRRHRSITLVADGKHLMTDVWTSAGVVVGVLLVALTGWARLDALIAFLVGVNILVTGWRLIIQSTAGFMDVSLPKDDNDKIRSILESFTSDEVQFHALRTREAGRLRFMSVHILVPGRWTVQAGHDLTENISDGIRGEYPELRVICHVEPIEDPRSYEDELL</sequence>
<accession>A0A1B7LYL9</accession>
<evidence type="ECO:0000256" key="3">
    <source>
        <dbReference type="ARBA" id="ARBA00022448"/>
    </source>
</evidence>
<dbReference type="GO" id="GO:0015093">
    <property type="term" value="F:ferrous iron transmembrane transporter activity"/>
    <property type="evidence" value="ECO:0007669"/>
    <property type="project" value="TreeGrafter"/>
</dbReference>
<comment type="subcellular location">
    <subcellularLocation>
        <location evidence="1">Membrane</location>
        <topology evidence="1">Multi-pass membrane protein</topology>
    </subcellularLocation>
</comment>
<feature type="domain" description="Cation efflux protein transmembrane" evidence="8">
    <location>
        <begin position="15"/>
        <end position="204"/>
    </location>
</feature>
<dbReference type="GO" id="GO:0006882">
    <property type="term" value="P:intracellular zinc ion homeostasis"/>
    <property type="evidence" value="ECO:0007669"/>
    <property type="project" value="TreeGrafter"/>
</dbReference>
<dbReference type="GO" id="GO:0015086">
    <property type="term" value="F:cadmium ion transmembrane transporter activity"/>
    <property type="evidence" value="ECO:0007669"/>
    <property type="project" value="TreeGrafter"/>
</dbReference>
<feature type="transmembrane region" description="Helical" evidence="7">
    <location>
        <begin position="47"/>
        <end position="69"/>
    </location>
</feature>
<dbReference type="Pfam" id="PF01545">
    <property type="entry name" value="Cation_efflux"/>
    <property type="match status" value="1"/>
</dbReference>
<reference evidence="10 11" key="1">
    <citation type="submission" date="2016-04" db="EMBL/GenBank/DDBJ databases">
        <title>First whole genome shotgun sequence of the bacterium Enteractinococcus sp. strain UASWS1574.</title>
        <authorList>
            <person name="Crovadore J."/>
            <person name="Chablais R."/>
            <person name="Lefort F."/>
        </authorList>
    </citation>
    <scope>NUCLEOTIDE SEQUENCE [LARGE SCALE GENOMIC DNA]</scope>
    <source>
        <strain evidence="10 11">UASWS1574</strain>
    </source>
</reference>
<organism evidence="10 11">
    <name type="scientific">Enteractinococcus helveticum</name>
    <dbReference type="NCBI Taxonomy" id="1837282"/>
    <lineage>
        <taxon>Bacteria</taxon>
        <taxon>Bacillati</taxon>
        <taxon>Actinomycetota</taxon>
        <taxon>Actinomycetes</taxon>
        <taxon>Micrococcales</taxon>
        <taxon>Micrococcaceae</taxon>
    </lineage>
</organism>
<feature type="domain" description="Cation efflux protein cytoplasmic" evidence="9">
    <location>
        <begin position="212"/>
        <end position="289"/>
    </location>
</feature>
<evidence type="ECO:0000259" key="9">
    <source>
        <dbReference type="Pfam" id="PF16916"/>
    </source>
</evidence>
<dbReference type="InterPro" id="IPR050291">
    <property type="entry name" value="CDF_Transporter"/>
</dbReference>
<dbReference type="GO" id="GO:0005886">
    <property type="term" value="C:plasma membrane"/>
    <property type="evidence" value="ECO:0007669"/>
    <property type="project" value="TreeGrafter"/>
</dbReference>
<dbReference type="InterPro" id="IPR058533">
    <property type="entry name" value="Cation_efflux_TM"/>
</dbReference>
<feature type="transmembrane region" description="Helical" evidence="7">
    <location>
        <begin position="183"/>
        <end position="201"/>
    </location>
</feature>
<keyword evidence="3" id="KW-0813">Transport</keyword>
<evidence type="ECO:0000256" key="5">
    <source>
        <dbReference type="ARBA" id="ARBA00022989"/>
    </source>
</evidence>
<comment type="caution">
    <text evidence="10">The sequence shown here is derived from an EMBL/GenBank/DDBJ whole genome shotgun (WGS) entry which is preliminary data.</text>
</comment>
<dbReference type="EMBL" id="LXEY01000019">
    <property type="protein sequence ID" value="OAV60482.1"/>
    <property type="molecule type" value="Genomic_DNA"/>
</dbReference>
<dbReference type="SUPFAM" id="SSF161111">
    <property type="entry name" value="Cation efflux protein transmembrane domain-like"/>
    <property type="match status" value="1"/>
</dbReference>
<dbReference type="InterPro" id="IPR027469">
    <property type="entry name" value="Cation_efflux_TMD_sf"/>
</dbReference>
<dbReference type="SUPFAM" id="SSF160240">
    <property type="entry name" value="Cation efflux protein cytoplasmic domain-like"/>
    <property type="match status" value="1"/>
</dbReference>
<gene>
    <name evidence="10" type="ORF">A6F49_10955</name>
</gene>
<evidence type="ECO:0000259" key="8">
    <source>
        <dbReference type="Pfam" id="PF01545"/>
    </source>
</evidence>
<evidence type="ECO:0000313" key="10">
    <source>
        <dbReference type="EMBL" id="OAV60482.1"/>
    </source>
</evidence>
<dbReference type="InterPro" id="IPR027470">
    <property type="entry name" value="Cation_efflux_CTD"/>
</dbReference>
<evidence type="ECO:0000256" key="6">
    <source>
        <dbReference type="ARBA" id="ARBA00023136"/>
    </source>
</evidence>
<dbReference type="Gene3D" id="1.20.1510.10">
    <property type="entry name" value="Cation efflux protein transmembrane domain"/>
    <property type="match status" value="1"/>
</dbReference>
<feature type="transmembrane region" description="Helical" evidence="7">
    <location>
        <begin position="12"/>
        <end position="35"/>
    </location>
</feature>
<proteinExistence type="inferred from homology"/>
<evidence type="ECO:0000256" key="4">
    <source>
        <dbReference type="ARBA" id="ARBA00022692"/>
    </source>
</evidence>
<keyword evidence="6 7" id="KW-0472">Membrane</keyword>
<protein>
    <submittedName>
        <fullName evidence="10">Transporter</fullName>
    </submittedName>
</protein>
<keyword evidence="4 7" id="KW-0812">Transmembrane</keyword>
<evidence type="ECO:0000256" key="2">
    <source>
        <dbReference type="ARBA" id="ARBA00008114"/>
    </source>
</evidence>
<dbReference type="Gene3D" id="3.30.70.1350">
    <property type="entry name" value="Cation efflux protein, cytoplasmic domain"/>
    <property type="match status" value="1"/>
</dbReference>
<dbReference type="Proteomes" id="UP000078292">
    <property type="component" value="Unassembled WGS sequence"/>
</dbReference>
<name>A0A1B7LYL9_9MICC</name>
<dbReference type="InterPro" id="IPR002524">
    <property type="entry name" value="Cation_efflux"/>
</dbReference>